<name>A0A8H7PG56_MORIS</name>
<dbReference type="OrthoDB" id="1844152at2759"/>
<dbReference type="GO" id="GO:0005506">
    <property type="term" value="F:iron ion binding"/>
    <property type="evidence" value="ECO:0007669"/>
    <property type="project" value="InterPro"/>
</dbReference>
<reference evidence="7" key="1">
    <citation type="submission" date="2020-12" db="EMBL/GenBank/DDBJ databases">
        <title>Metabolic potential, ecology and presence of endohyphal bacteria is reflected in genomic diversity of Mucoromycotina.</title>
        <authorList>
            <person name="Muszewska A."/>
            <person name="Okrasinska A."/>
            <person name="Steczkiewicz K."/>
            <person name="Drgas O."/>
            <person name="Orlowska M."/>
            <person name="Perlinska-Lenart U."/>
            <person name="Aleksandrzak-Piekarczyk T."/>
            <person name="Szatraj K."/>
            <person name="Zielenkiewicz U."/>
            <person name="Pilsyk S."/>
            <person name="Malc E."/>
            <person name="Mieczkowski P."/>
            <person name="Kruszewska J.S."/>
            <person name="Biernat P."/>
            <person name="Pawlowska J."/>
        </authorList>
    </citation>
    <scope>NUCLEOTIDE SEQUENCE</scope>
    <source>
        <strain evidence="7">WA0000067209</strain>
    </source>
</reference>
<dbReference type="GO" id="GO:0020037">
    <property type="term" value="F:heme binding"/>
    <property type="evidence" value="ECO:0007669"/>
    <property type="project" value="InterPro"/>
</dbReference>
<dbReference type="SUPFAM" id="SSF48264">
    <property type="entry name" value="Cytochrome P450"/>
    <property type="match status" value="1"/>
</dbReference>
<dbReference type="Proteomes" id="UP000654370">
    <property type="component" value="Unassembled WGS sequence"/>
</dbReference>
<dbReference type="GO" id="GO:0016705">
    <property type="term" value="F:oxidoreductase activity, acting on paired donors, with incorporation or reduction of molecular oxygen"/>
    <property type="evidence" value="ECO:0007669"/>
    <property type="project" value="InterPro"/>
</dbReference>
<proteinExistence type="inferred from homology"/>
<comment type="cofactor">
    <cofactor evidence="1 5">
        <name>heme</name>
        <dbReference type="ChEBI" id="CHEBI:30413"/>
    </cofactor>
</comment>
<evidence type="ECO:0000256" key="1">
    <source>
        <dbReference type="ARBA" id="ARBA00001971"/>
    </source>
</evidence>
<dbReference type="Gene3D" id="1.10.630.10">
    <property type="entry name" value="Cytochrome P450"/>
    <property type="match status" value="1"/>
</dbReference>
<dbReference type="InterPro" id="IPR036396">
    <property type="entry name" value="Cyt_P450_sf"/>
</dbReference>
<comment type="similarity">
    <text evidence="2 6">Belongs to the cytochrome P450 family.</text>
</comment>
<evidence type="ECO:0000256" key="5">
    <source>
        <dbReference type="PIRSR" id="PIRSR602401-1"/>
    </source>
</evidence>
<accession>A0A8H7PG56</accession>
<dbReference type="InterPro" id="IPR002401">
    <property type="entry name" value="Cyt_P450_E_grp-I"/>
</dbReference>
<dbReference type="InterPro" id="IPR017972">
    <property type="entry name" value="Cyt_P450_CS"/>
</dbReference>
<keyword evidence="6" id="KW-0560">Oxidoreductase</keyword>
<dbReference type="PRINTS" id="PR00463">
    <property type="entry name" value="EP450I"/>
</dbReference>
<comment type="caution">
    <text evidence="7">The sequence shown here is derived from an EMBL/GenBank/DDBJ whole genome shotgun (WGS) entry which is preliminary data.</text>
</comment>
<evidence type="ECO:0000313" key="8">
    <source>
        <dbReference type="Proteomes" id="UP000654370"/>
    </source>
</evidence>
<dbReference type="InterPro" id="IPR001128">
    <property type="entry name" value="Cyt_P450"/>
</dbReference>
<evidence type="ECO:0008006" key="9">
    <source>
        <dbReference type="Google" id="ProtNLM"/>
    </source>
</evidence>
<evidence type="ECO:0000256" key="3">
    <source>
        <dbReference type="ARBA" id="ARBA00022723"/>
    </source>
</evidence>
<dbReference type="PANTHER" id="PTHR46206">
    <property type="entry name" value="CYTOCHROME P450"/>
    <property type="match status" value="1"/>
</dbReference>
<sequence>MDKFKPFIEDSLERINRLSNQEKVAGVVGIASLIVLSSYLTKSSRKNLAPLVTETTIDGINIDEDLRGWLHVASQKYGNTFRAKIAGQTVTVIGKENSREVFLNESFSFTKAVADKFDVLGMFGIESDEKYLTAPSIITRYLTPSLTLYNKRINNQINLKLDELVGPAKDEPKTIPHLFPFVLSIVARSSTSVFAGEELCKNETLVNCFATVTMDIGSNLNKNWFMDNFPMIDSFYQRTIFPRKPTILNHRKNAKDVLTPVIEERVRNLNNPAYDRPNDMLQVVIENHDPKGEWGLPYTDFIINWMFVLVFVSVHTTTENATHTLYYLMKYPEFRKEIIEEQKRVLAEEGTEGKPVKFTYDVVKKFVKLDSFIREVFRMRTIELQLQHKNITNRDIVLSNGFVIPPKHLVFMNTWDISRDPELQGEDPEVFNPWRFVESAKQAVRIGNDHIIFGLGKHACPGRFMAVNSMKLVISNILDRYELTPESDITLADTVRGMPFGGVVFKAN</sequence>
<dbReference type="PROSITE" id="PS00086">
    <property type="entry name" value="CYTOCHROME_P450"/>
    <property type="match status" value="1"/>
</dbReference>
<evidence type="ECO:0000256" key="2">
    <source>
        <dbReference type="ARBA" id="ARBA00010617"/>
    </source>
</evidence>
<dbReference type="CDD" id="cd11041">
    <property type="entry name" value="CYP503A1-like"/>
    <property type="match status" value="1"/>
</dbReference>
<protein>
    <recommendedName>
        <fullName evidence="9">Cytochrome P450</fullName>
    </recommendedName>
</protein>
<keyword evidence="3 5" id="KW-0479">Metal-binding</keyword>
<evidence type="ECO:0000256" key="6">
    <source>
        <dbReference type="RuleBase" id="RU000461"/>
    </source>
</evidence>
<keyword evidence="6" id="KW-0503">Monooxygenase</keyword>
<dbReference type="GO" id="GO:0004497">
    <property type="term" value="F:monooxygenase activity"/>
    <property type="evidence" value="ECO:0007669"/>
    <property type="project" value="UniProtKB-KW"/>
</dbReference>
<feature type="binding site" description="axial binding residue" evidence="5">
    <location>
        <position position="460"/>
    </location>
    <ligand>
        <name>heme</name>
        <dbReference type="ChEBI" id="CHEBI:30413"/>
    </ligand>
    <ligandPart>
        <name>Fe</name>
        <dbReference type="ChEBI" id="CHEBI:18248"/>
    </ligandPart>
</feature>
<dbReference type="AlphaFoldDB" id="A0A8H7PG56"/>
<dbReference type="EMBL" id="JAEPQZ010000015">
    <property type="protein sequence ID" value="KAG2173265.1"/>
    <property type="molecule type" value="Genomic_DNA"/>
</dbReference>
<dbReference type="Pfam" id="PF00067">
    <property type="entry name" value="p450"/>
    <property type="match status" value="1"/>
</dbReference>
<keyword evidence="5 6" id="KW-0349">Heme</keyword>
<organism evidence="7 8">
    <name type="scientific">Mortierella isabellina</name>
    <name type="common">Filamentous fungus</name>
    <name type="synonym">Umbelopsis isabellina</name>
    <dbReference type="NCBI Taxonomy" id="91625"/>
    <lineage>
        <taxon>Eukaryota</taxon>
        <taxon>Fungi</taxon>
        <taxon>Fungi incertae sedis</taxon>
        <taxon>Mucoromycota</taxon>
        <taxon>Mucoromycotina</taxon>
        <taxon>Umbelopsidomycetes</taxon>
        <taxon>Umbelopsidales</taxon>
        <taxon>Umbelopsidaceae</taxon>
        <taxon>Umbelopsis</taxon>
    </lineage>
</organism>
<keyword evidence="4 5" id="KW-0408">Iron</keyword>
<gene>
    <name evidence="7" type="ORF">INT43_004639</name>
</gene>
<evidence type="ECO:0000313" key="7">
    <source>
        <dbReference type="EMBL" id="KAG2173265.1"/>
    </source>
</evidence>
<keyword evidence="8" id="KW-1185">Reference proteome</keyword>
<evidence type="ECO:0000256" key="4">
    <source>
        <dbReference type="ARBA" id="ARBA00023004"/>
    </source>
</evidence>